<evidence type="ECO:0000313" key="2">
    <source>
        <dbReference type="EMBL" id="KAL2736930.1"/>
    </source>
</evidence>
<evidence type="ECO:0000313" key="3">
    <source>
        <dbReference type="Proteomes" id="UP001607302"/>
    </source>
</evidence>
<sequence>MVFYSSLGLTSVRPPLTSIMTLRRCCILYTSFLIVVSSLEIYNENHYRLSGTISANFVAKLFGSSFISLTCEISIEHTSRTNDEREKHIL</sequence>
<name>A0ABD2BWF6_VESSQ</name>
<gene>
    <name evidence="2" type="ORF">V1478_002309</name>
</gene>
<evidence type="ECO:0000256" key="1">
    <source>
        <dbReference type="SAM" id="Phobius"/>
    </source>
</evidence>
<keyword evidence="3" id="KW-1185">Reference proteome</keyword>
<protein>
    <submittedName>
        <fullName evidence="2">Uncharacterized protein</fullName>
    </submittedName>
</protein>
<keyword evidence="1" id="KW-1133">Transmembrane helix</keyword>
<dbReference type="Proteomes" id="UP001607302">
    <property type="component" value="Unassembled WGS sequence"/>
</dbReference>
<dbReference type="EMBL" id="JAUDFV010000043">
    <property type="protein sequence ID" value="KAL2736930.1"/>
    <property type="molecule type" value="Genomic_DNA"/>
</dbReference>
<dbReference type="AlphaFoldDB" id="A0ABD2BWF6"/>
<accession>A0ABD2BWF6</accession>
<reference evidence="2 3" key="1">
    <citation type="journal article" date="2024" name="Ann. Entomol. Soc. Am.">
        <title>Genomic analyses of the southern and eastern yellowjacket wasps (Hymenoptera: Vespidae) reveal evolutionary signatures of social life.</title>
        <authorList>
            <person name="Catto M.A."/>
            <person name="Caine P.B."/>
            <person name="Orr S.E."/>
            <person name="Hunt B.G."/>
            <person name="Goodisman M.A.D."/>
        </authorList>
    </citation>
    <scope>NUCLEOTIDE SEQUENCE [LARGE SCALE GENOMIC DNA]</scope>
    <source>
        <strain evidence="2">233</strain>
        <tissue evidence="2">Head and thorax</tissue>
    </source>
</reference>
<proteinExistence type="predicted"/>
<keyword evidence="1" id="KW-0812">Transmembrane</keyword>
<comment type="caution">
    <text evidence="2">The sequence shown here is derived from an EMBL/GenBank/DDBJ whole genome shotgun (WGS) entry which is preliminary data.</text>
</comment>
<keyword evidence="1" id="KW-0472">Membrane</keyword>
<organism evidence="2 3">
    <name type="scientific">Vespula squamosa</name>
    <name type="common">Southern yellow jacket</name>
    <name type="synonym">Wasp</name>
    <dbReference type="NCBI Taxonomy" id="30214"/>
    <lineage>
        <taxon>Eukaryota</taxon>
        <taxon>Metazoa</taxon>
        <taxon>Ecdysozoa</taxon>
        <taxon>Arthropoda</taxon>
        <taxon>Hexapoda</taxon>
        <taxon>Insecta</taxon>
        <taxon>Pterygota</taxon>
        <taxon>Neoptera</taxon>
        <taxon>Endopterygota</taxon>
        <taxon>Hymenoptera</taxon>
        <taxon>Apocrita</taxon>
        <taxon>Aculeata</taxon>
        <taxon>Vespoidea</taxon>
        <taxon>Vespidae</taxon>
        <taxon>Vespinae</taxon>
        <taxon>Vespula</taxon>
    </lineage>
</organism>
<feature type="transmembrane region" description="Helical" evidence="1">
    <location>
        <begin position="20"/>
        <end position="42"/>
    </location>
</feature>